<evidence type="ECO:0000313" key="2">
    <source>
        <dbReference type="Proteomes" id="UP000595437"/>
    </source>
</evidence>
<accession>A0A7T8KKF7</accession>
<proteinExistence type="predicted"/>
<dbReference type="AlphaFoldDB" id="A0A7T8KKF7"/>
<keyword evidence="2" id="KW-1185">Reference proteome</keyword>
<organism evidence="1 2">
    <name type="scientific">Caligus rogercresseyi</name>
    <name type="common">Sea louse</name>
    <dbReference type="NCBI Taxonomy" id="217165"/>
    <lineage>
        <taxon>Eukaryota</taxon>
        <taxon>Metazoa</taxon>
        <taxon>Ecdysozoa</taxon>
        <taxon>Arthropoda</taxon>
        <taxon>Crustacea</taxon>
        <taxon>Multicrustacea</taxon>
        <taxon>Hexanauplia</taxon>
        <taxon>Copepoda</taxon>
        <taxon>Siphonostomatoida</taxon>
        <taxon>Caligidae</taxon>
        <taxon>Caligus</taxon>
    </lineage>
</organism>
<gene>
    <name evidence="1" type="ORF">FKW44_002305</name>
</gene>
<dbReference type="EMBL" id="CP045891">
    <property type="protein sequence ID" value="QQP57353.1"/>
    <property type="molecule type" value="Genomic_DNA"/>
</dbReference>
<reference evidence="2" key="1">
    <citation type="submission" date="2021-01" db="EMBL/GenBank/DDBJ databases">
        <title>Caligus Genome Assembly.</title>
        <authorList>
            <person name="Gallardo-Escarate C."/>
        </authorList>
    </citation>
    <scope>NUCLEOTIDE SEQUENCE [LARGE SCALE GENOMIC DNA]</scope>
</reference>
<dbReference type="Proteomes" id="UP000595437">
    <property type="component" value="Chromosome 2"/>
</dbReference>
<protein>
    <submittedName>
        <fullName evidence="1">DD34D transposase</fullName>
    </submittedName>
</protein>
<feature type="non-terminal residue" evidence="1">
    <location>
        <position position="64"/>
    </location>
</feature>
<name>A0A7T8KKF7_CALRO</name>
<evidence type="ECO:0000313" key="1">
    <source>
        <dbReference type="EMBL" id="QQP57353.1"/>
    </source>
</evidence>
<sequence length="64" mass="7648">MPAHLSSARRSLQQEKKYRTKNLSKIMCFEQNFLSESLRMLQKGSQAYEWYKAFKDGRETVEEN</sequence>